<keyword evidence="3" id="KW-1185">Reference proteome</keyword>
<accession>A0A974NCR2</accession>
<name>A0A974NCR2_9GAMM</name>
<dbReference type="RefSeq" id="WP_201090213.1">
    <property type="nucleotide sequence ID" value="NZ_CP067393.1"/>
</dbReference>
<sequence>MKNSLMIISCCLLLVACQNSTKTTNNESSIHPYIKGVVKKQGNIVPHVQVTLSSNICNNATVVTDAQGKFTLEQFCEVTDSGPGNILGAPTYLFDVNIVDGEKSFTWSVINPFDITVEFDLTEQMVCVTNGEESRCSNLVKNDIH</sequence>
<evidence type="ECO:0000313" key="2">
    <source>
        <dbReference type="EMBL" id="QQP84315.1"/>
    </source>
</evidence>
<dbReference type="InterPro" id="IPR013783">
    <property type="entry name" value="Ig-like_fold"/>
</dbReference>
<dbReference type="KEGG" id="eaz:JHT90_07700"/>
<gene>
    <name evidence="2" type="ORF">JHT90_07700</name>
</gene>
<dbReference type="PROSITE" id="PS51257">
    <property type="entry name" value="PROKAR_LIPOPROTEIN"/>
    <property type="match status" value="1"/>
</dbReference>
<organism evidence="2 3">
    <name type="scientific">Entomomonas asaccharolytica</name>
    <dbReference type="NCBI Taxonomy" id="2785331"/>
    <lineage>
        <taxon>Bacteria</taxon>
        <taxon>Pseudomonadati</taxon>
        <taxon>Pseudomonadota</taxon>
        <taxon>Gammaproteobacteria</taxon>
        <taxon>Pseudomonadales</taxon>
        <taxon>Pseudomonadaceae</taxon>
        <taxon>Entomomonas</taxon>
    </lineage>
</organism>
<evidence type="ECO:0008006" key="4">
    <source>
        <dbReference type="Google" id="ProtNLM"/>
    </source>
</evidence>
<evidence type="ECO:0000256" key="1">
    <source>
        <dbReference type="SAM" id="SignalP"/>
    </source>
</evidence>
<reference evidence="2 3" key="1">
    <citation type="submission" date="2021-01" db="EMBL/GenBank/DDBJ databases">
        <title>Entomomonas sp. F2A isolated from a house cricket (Acheta domesticus).</title>
        <authorList>
            <person name="Spergser J."/>
            <person name="Busse H.-J."/>
        </authorList>
    </citation>
    <scope>NUCLEOTIDE SEQUENCE [LARGE SCALE GENOMIC DNA]</scope>
    <source>
        <strain evidence="2 3">F2A</strain>
    </source>
</reference>
<evidence type="ECO:0000313" key="3">
    <source>
        <dbReference type="Proteomes" id="UP000595278"/>
    </source>
</evidence>
<dbReference type="Proteomes" id="UP000595278">
    <property type="component" value="Chromosome"/>
</dbReference>
<feature type="signal peptide" evidence="1">
    <location>
        <begin position="1"/>
        <end position="21"/>
    </location>
</feature>
<protein>
    <recommendedName>
        <fullName evidence="4">Carboxypeptidase regulatory-like domain-containing protein</fullName>
    </recommendedName>
</protein>
<feature type="chain" id="PRO_5037146617" description="Carboxypeptidase regulatory-like domain-containing protein" evidence="1">
    <location>
        <begin position="22"/>
        <end position="145"/>
    </location>
</feature>
<dbReference type="EMBL" id="CP067393">
    <property type="protein sequence ID" value="QQP84315.1"/>
    <property type="molecule type" value="Genomic_DNA"/>
</dbReference>
<dbReference type="AlphaFoldDB" id="A0A974NCR2"/>
<dbReference type="Gene3D" id="2.60.40.10">
    <property type="entry name" value="Immunoglobulins"/>
    <property type="match status" value="1"/>
</dbReference>
<proteinExistence type="predicted"/>
<keyword evidence="1" id="KW-0732">Signal</keyword>